<dbReference type="PANTHER" id="PTHR13247">
    <property type="entry name" value="TETRATRICOPEPTIDE REPEAT PROTEIN 11 TPR REPEAT PROTEIN 11"/>
    <property type="match status" value="1"/>
</dbReference>
<dbReference type="InterPro" id="IPR011990">
    <property type="entry name" value="TPR-like_helical_dom_sf"/>
</dbReference>
<dbReference type="InterPro" id="IPR016543">
    <property type="entry name" value="Fis1"/>
</dbReference>
<comment type="similarity">
    <text evidence="2 9">Belongs to the FIS1 family.</text>
</comment>
<keyword evidence="4 10" id="KW-0812">Transmembrane</keyword>
<comment type="subcellular location">
    <subcellularLocation>
        <location evidence="1">Mitochondrion outer membrane</location>
        <topology evidence="1">Single-pass membrane protein</topology>
    </subcellularLocation>
</comment>
<evidence type="ECO:0000256" key="6">
    <source>
        <dbReference type="ARBA" id="ARBA00022989"/>
    </source>
</evidence>
<comment type="domain">
    <text evidence="9">The C-terminus is required for mitochondrial localization, while the N-terminus is necessary for mitochondrial fission.</text>
</comment>
<name>A0ABR2X3L8_9FUNG</name>
<evidence type="ECO:0000256" key="9">
    <source>
        <dbReference type="PIRNR" id="PIRNR008835"/>
    </source>
</evidence>
<evidence type="ECO:0000256" key="1">
    <source>
        <dbReference type="ARBA" id="ARBA00004572"/>
    </source>
</evidence>
<keyword evidence="8 9" id="KW-0472">Membrane</keyword>
<evidence type="ECO:0000256" key="10">
    <source>
        <dbReference type="SAM" id="Phobius"/>
    </source>
</evidence>
<accession>A0ABR2X3L8</accession>
<evidence type="ECO:0000256" key="8">
    <source>
        <dbReference type="ARBA" id="ARBA00023136"/>
    </source>
</evidence>
<evidence type="ECO:0000256" key="5">
    <source>
        <dbReference type="ARBA" id="ARBA00022787"/>
    </source>
</evidence>
<sequence>MKLPTIEDAQFPLSSAELNYDKNPEKVSVQTMFNLAWGLLRSKRRSDQKEAIALFTEMYENEEERRLECLYYLALGHYKLGNYLEARSFNQHLLKYVPENIQVLALQKYINSRVAREGAIGIGIVGAVVAVGVAVWFSWTKRTN</sequence>
<comment type="function">
    <text evidence="9">Has a role in mitochondrial fission.</text>
</comment>
<protein>
    <recommendedName>
        <fullName evidence="3 9">Mitochondrial fission 1 protein</fullName>
    </recommendedName>
</protein>
<dbReference type="InterPro" id="IPR028061">
    <property type="entry name" value="Fis1_TPR_C"/>
</dbReference>
<evidence type="ECO:0000256" key="3">
    <source>
        <dbReference type="ARBA" id="ARBA00014314"/>
    </source>
</evidence>
<keyword evidence="12" id="KW-1185">Reference proteome</keyword>
<dbReference type="Pfam" id="PF14852">
    <property type="entry name" value="Fis1_TPR_N"/>
    <property type="match status" value="1"/>
</dbReference>
<dbReference type="PIRSF" id="PIRSF008835">
    <property type="entry name" value="TPR_repeat_11_Fis1"/>
    <property type="match status" value="1"/>
</dbReference>
<keyword evidence="5 9" id="KW-1000">Mitochondrion outer membrane</keyword>
<dbReference type="InterPro" id="IPR033745">
    <property type="entry name" value="Fis1_cytosol"/>
</dbReference>
<dbReference type="SUPFAM" id="SSF48452">
    <property type="entry name" value="TPR-like"/>
    <property type="match status" value="1"/>
</dbReference>
<dbReference type="InterPro" id="IPR028058">
    <property type="entry name" value="Fis1_TPR_N"/>
</dbReference>
<dbReference type="EMBL" id="JASJQH010000022">
    <property type="protein sequence ID" value="KAK9768344.1"/>
    <property type="molecule type" value="Genomic_DNA"/>
</dbReference>
<dbReference type="Pfam" id="PF14853">
    <property type="entry name" value="Fis1_TPR_C"/>
    <property type="match status" value="1"/>
</dbReference>
<proteinExistence type="inferred from homology"/>
<dbReference type="Gene3D" id="1.25.40.10">
    <property type="entry name" value="Tetratricopeptide repeat domain"/>
    <property type="match status" value="1"/>
</dbReference>
<evidence type="ECO:0000256" key="2">
    <source>
        <dbReference type="ARBA" id="ARBA00008937"/>
    </source>
</evidence>
<gene>
    <name evidence="11" type="primary">FIS1_1</name>
    <name evidence="11" type="ORF">K7432_001077</name>
</gene>
<keyword evidence="6 10" id="KW-1133">Transmembrane helix</keyword>
<evidence type="ECO:0000256" key="7">
    <source>
        <dbReference type="ARBA" id="ARBA00023128"/>
    </source>
</evidence>
<keyword evidence="7 9" id="KW-0496">Mitochondrion</keyword>
<reference evidence="11 12" key="1">
    <citation type="submission" date="2023-04" db="EMBL/GenBank/DDBJ databases">
        <title>Genome of Basidiobolus ranarum AG-B5.</title>
        <authorList>
            <person name="Stajich J.E."/>
            <person name="Carter-House D."/>
            <person name="Gryganskyi A."/>
        </authorList>
    </citation>
    <scope>NUCLEOTIDE SEQUENCE [LARGE SCALE GENOMIC DNA]</scope>
    <source>
        <strain evidence="11 12">AG-B5</strain>
    </source>
</reference>
<evidence type="ECO:0000256" key="4">
    <source>
        <dbReference type="ARBA" id="ARBA00022692"/>
    </source>
</evidence>
<dbReference type="PANTHER" id="PTHR13247:SF0">
    <property type="entry name" value="MITOCHONDRIAL FISSION 1 PROTEIN"/>
    <property type="match status" value="1"/>
</dbReference>
<evidence type="ECO:0000313" key="11">
    <source>
        <dbReference type="EMBL" id="KAK9768344.1"/>
    </source>
</evidence>
<comment type="caution">
    <text evidence="11">The sequence shown here is derived from an EMBL/GenBank/DDBJ whole genome shotgun (WGS) entry which is preliminary data.</text>
</comment>
<evidence type="ECO:0000313" key="12">
    <source>
        <dbReference type="Proteomes" id="UP001479436"/>
    </source>
</evidence>
<dbReference type="Proteomes" id="UP001479436">
    <property type="component" value="Unassembled WGS sequence"/>
</dbReference>
<organism evidence="11 12">
    <name type="scientific">Basidiobolus ranarum</name>
    <dbReference type="NCBI Taxonomy" id="34480"/>
    <lineage>
        <taxon>Eukaryota</taxon>
        <taxon>Fungi</taxon>
        <taxon>Fungi incertae sedis</taxon>
        <taxon>Zoopagomycota</taxon>
        <taxon>Entomophthoromycotina</taxon>
        <taxon>Basidiobolomycetes</taxon>
        <taxon>Basidiobolales</taxon>
        <taxon>Basidiobolaceae</taxon>
        <taxon>Basidiobolus</taxon>
    </lineage>
</organism>
<feature type="transmembrane region" description="Helical" evidence="10">
    <location>
        <begin position="118"/>
        <end position="139"/>
    </location>
</feature>
<dbReference type="CDD" id="cd12212">
    <property type="entry name" value="Fis1"/>
    <property type="match status" value="1"/>
</dbReference>